<keyword evidence="7" id="KW-0812">Transmembrane</keyword>
<proteinExistence type="inferred from homology"/>
<keyword evidence="4 6" id="KW-0998">Cell outer membrane</keyword>
<keyword evidence="9" id="KW-1185">Reference proteome</keyword>
<evidence type="ECO:0000313" key="9">
    <source>
        <dbReference type="Proteomes" id="UP000189462"/>
    </source>
</evidence>
<dbReference type="Pfam" id="PF04390">
    <property type="entry name" value="LptE"/>
    <property type="match status" value="1"/>
</dbReference>
<evidence type="ECO:0000256" key="6">
    <source>
        <dbReference type="HAMAP-Rule" id="MF_01186"/>
    </source>
</evidence>
<keyword evidence="1 6" id="KW-0732">Signal</keyword>
<dbReference type="GO" id="GO:1990351">
    <property type="term" value="C:transporter complex"/>
    <property type="evidence" value="ECO:0007669"/>
    <property type="project" value="TreeGrafter"/>
</dbReference>
<evidence type="ECO:0000256" key="2">
    <source>
        <dbReference type="ARBA" id="ARBA00023136"/>
    </source>
</evidence>
<name>A0A1V3NM07_9GAMM</name>
<dbReference type="STRING" id="108003.B1C78_05810"/>
<dbReference type="PROSITE" id="PS51257">
    <property type="entry name" value="PROKAR_LIPOPROTEIN"/>
    <property type="match status" value="1"/>
</dbReference>
<dbReference type="PANTHER" id="PTHR38098:SF1">
    <property type="entry name" value="LPS-ASSEMBLY LIPOPROTEIN LPTE"/>
    <property type="match status" value="1"/>
</dbReference>
<dbReference type="OrthoDB" id="7349153at2"/>
<evidence type="ECO:0000256" key="4">
    <source>
        <dbReference type="ARBA" id="ARBA00023237"/>
    </source>
</evidence>
<keyword evidence="3 6" id="KW-0564">Palmitate</keyword>
<comment type="subunit">
    <text evidence="6">Component of the lipopolysaccharide transport and assembly complex. Interacts with LptD.</text>
</comment>
<dbReference type="GO" id="GO:0009279">
    <property type="term" value="C:cell outer membrane"/>
    <property type="evidence" value="ECO:0007669"/>
    <property type="project" value="UniProtKB-SubCell"/>
</dbReference>
<comment type="subcellular location">
    <subcellularLocation>
        <location evidence="6">Cell outer membrane</location>
        <topology evidence="6">Lipid-anchor</topology>
    </subcellularLocation>
</comment>
<dbReference type="HAMAP" id="MF_01186">
    <property type="entry name" value="LPS_assembly_LptE"/>
    <property type="match status" value="1"/>
</dbReference>
<keyword evidence="5 6" id="KW-0449">Lipoprotein</keyword>
<evidence type="ECO:0000256" key="7">
    <source>
        <dbReference type="SAM" id="Phobius"/>
    </source>
</evidence>
<evidence type="ECO:0000313" key="8">
    <source>
        <dbReference type="EMBL" id="OOG25882.1"/>
    </source>
</evidence>
<dbReference type="GO" id="GO:0001530">
    <property type="term" value="F:lipopolysaccharide binding"/>
    <property type="evidence" value="ECO:0007669"/>
    <property type="project" value="TreeGrafter"/>
</dbReference>
<feature type="transmembrane region" description="Helical" evidence="7">
    <location>
        <begin position="17"/>
        <end position="37"/>
    </location>
</feature>
<comment type="caution">
    <text evidence="8">The sequence shown here is derived from an EMBL/GenBank/DDBJ whole genome shotgun (WGS) entry which is preliminary data.</text>
</comment>
<dbReference type="GO" id="GO:0043165">
    <property type="term" value="P:Gram-negative-bacterium-type cell outer membrane assembly"/>
    <property type="evidence" value="ECO:0007669"/>
    <property type="project" value="UniProtKB-UniRule"/>
</dbReference>
<comment type="similarity">
    <text evidence="6">Belongs to the LptE lipoprotein family.</text>
</comment>
<dbReference type="Proteomes" id="UP000189462">
    <property type="component" value="Unassembled WGS sequence"/>
</dbReference>
<dbReference type="PANTHER" id="PTHR38098">
    <property type="entry name" value="LPS-ASSEMBLY LIPOPROTEIN LPTE"/>
    <property type="match status" value="1"/>
</dbReference>
<protein>
    <recommendedName>
        <fullName evidence="6">LPS-assembly lipoprotein LptE</fullName>
    </recommendedName>
</protein>
<evidence type="ECO:0000256" key="3">
    <source>
        <dbReference type="ARBA" id="ARBA00023139"/>
    </source>
</evidence>
<evidence type="ECO:0000256" key="5">
    <source>
        <dbReference type="ARBA" id="ARBA00023288"/>
    </source>
</evidence>
<dbReference type="AlphaFoldDB" id="A0A1V3NM07"/>
<reference evidence="8 9" key="1">
    <citation type="submission" date="2017-02" db="EMBL/GenBank/DDBJ databases">
        <title>Genomic diversity within the haloalkaliphilic genus Thioalkalivibrio.</title>
        <authorList>
            <person name="Ahn A.-C."/>
            <person name="Meier-Kolthoff J."/>
            <person name="Overmars L."/>
            <person name="Richter M."/>
            <person name="Woyke T."/>
            <person name="Sorokin D.Y."/>
            <person name="Muyzer G."/>
        </authorList>
    </citation>
    <scope>NUCLEOTIDE SEQUENCE [LARGE SCALE GENOMIC DNA]</scope>
    <source>
        <strain evidence="8 9">ALJD</strain>
    </source>
</reference>
<comment type="function">
    <text evidence="6">Together with LptD, is involved in the assembly of lipopolysaccharide (LPS) at the surface of the outer membrane. Required for the proper assembly of LptD. Binds LPS and may serve as the LPS recognition site at the outer membrane.</text>
</comment>
<gene>
    <name evidence="6" type="primary">lptE</name>
    <name evidence="8" type="ORF">B1C78_05810</name>
</gene>
<evidence type="ECO:0000256" key="1">
    <source>
        <dbReference type="ARBA" id="ARBA00022729"/>
    </source>
</evidence>
<dbReference type="GO" id="GO:0015920">
    <property type="term" value="P:lipopolysaccharide transport"/>
    <property type="evidence" value="ECO:0007669"/>
    <property type="project" value="TreeGrafter"/>
</dbReference>
<dbReference type="InterPro" id="IPR007485">
    <property type="entry name" value="LPS_assembly_LptE"/>
</dbReference>
<dbReference type="EMBL" id="MVBK01000034">
    <property type="protein sequence ID" value="OOG25882.1"/>
    <property type="molecule type" value="Genomic_DNA"/>
</dbReference>
<keyword evidence="2 6" id="KW-0472">Membrane</keyword>
<keyword evidence="7" id="KW-1133">Transmembrane helix</keyword>
<accession>A0A1V3NM07</accession>
<organism evidence="8 9">
    <name type="scientific">Thioalkalivibrio denitrificans</name>
    <dbReference type="NCBI Taxonomy" id="108003"/>
    <lineage>
        <taxon>Bacteria</taxon>
        <taxon>Pseudomonadati</taxon>
        <taxon>Pseudomonadota</taxon>
        <taxon>Gammaproteobacteria</taxon>
        <taxon>Chromatiales</taxon>
        <taxon>Ectothiorhodospiraceae</taxon>
        <taxon>Thioalkalivibrio</taxon>
    </lineage>
</organism>
<sequence length="185" mass="20954">MQETRDKKTGRRKAAHIYLYLASCILSLLLASCGFNLRGPAELPPQMERTYITGVSPGHDLARELSILLDASGVTVVDTREEATAELRVRRLSTGRRVLSVGGDARVSEYELYLVLEYEVRGRDNDWAVEPVTLTVTREYVHDPIQALSQREREETLRESMHRDLAQLVMFRLQAASPVKRNGQD</sequence>
<dbReference type="Gene3D" id="3.30.160.150">
    <property type="entry name" value="Lipoprotein like domain"/>
    <property type="match status" value="1"/>
</dbReference>